<gene>
    <name evidence="1" type="ORF">TRFO_16056</name>
</gene>
<dbReference type="AlphaFoldDB" id="A0A1J4KVG9"/>
<dbReference type="Gene3D" id="1.25.10.10">
    <property type="entry name" value="Leucine-rich Repeat Variant"/>
    <property type="match status" value="1"/>
</dbReference>
<keyword evidence="2" id="KW-1185">Reference proteome</keyword>
<dbReference type="RefSeq" id="XP_068366868.1">
    <property type="nucleotide sequence ID" value="XM_068498749.1"/>
</dbReference>
<name>A0A1J4KVG9_9EUKA</name>
<dbReference type="PANTHER" id="PTHR10257">
    <property type="entry name" value="SERINE/THREONINE PROTEIN PHOSPHATASE 2A PP2A REGULATORY SUBUNIT B"/>
    <property type="match status" value="1"/>
</dbReference>
<dbReference type="PANTHER" id="PTHR10257:SF3">
    <property type="entry name" value="SERINE_THREONINE-PROTEIN PHOSPHATASE 2A 56 KDA REGULATORY SUBUNIT GAMMA ISOFORM"/>
    <property type="match status" value="1"/>
</dbReference>
<dbReference type="GeneID" id="94833453"/>
<accession>A0A1J4KVG9</accession>
<dbReference type="Proteomes" id="UP000179807">
    <property type="component" value="Unassembled WGS sequence"/>
</dbReference>
<dbReference type="InterPro" id="IPR011989">
    <property type="entry name" value="ARM-like"/>
</dbReference>
<dbReference type="InterPro" id="IPR002554">
    <property type="entry name" value="PP2A_B56"/>
</dbReference>
<dbReference type="GO" id="GO:0007165">
    <property type="term" value="P:signal transduction"/>
    <property type="evidence" value="ECO:0007669"/>
    <property type="project" value="InterPro"/>
</dbReference>
<evidence type="ECO:0008006" key="3">
    <source>
        <dbReference type="Google" id="ProtNLM"/>
    </source>
</evidence>
<dbReference type="GO" id="GO:0019888">
    <property type="term" value="F:protein phosphatase regulator activity"/>
    <property type="evidence" value="ECO:0007669"/>
    <property type="project" value="InterPro"/>
</dbReference>
<dbReference type="SUPFAM" id="SSF48371">
    <property type="entry name" value="ARM repeat"/>
    <property type="match status" value="1"/>
</dbReference>
<dbReference type="EMBL" id="MLAK01000485">
    <property type="protein sequence ID" value="OHT13732.1"/>
    <property type="molecule type" value="Genomic_DNA"/>
</dbReference>
<dbReference type="OrthoDB" id="10264446at2759"/>
<dbReference type="Pfam" id="PF01603">
    <property type="entry name" value="B56"/>
    <property type="match status" value="1"/>
</dbReference>
<organism evidence="1 2">
    <name type="scientific">Tritrichomonas foetus</name>
    <dbReference type="NCBI Taxonomy" id="1144522"/>
    <lineage>
        <taxon>Eukaryota</taxon>
        <taxon>Metamonada</taxon>
        <taxon>Parabasalia</taxon>
        <taxon>Tritrichomonadida</taxon>
        <taxon>Tritrichomonadidae</taxon>
        <taxon>Tritrichomonas</taxon>
    </lineage>
</organism>
<dbReference type="GO" id="GO:0000159">
    <property type="term" value="C:protein phosphatase type 2A complex"/>
    <property type="evidence" value="ECO:0007669"/>
    <property type="project" value="InterPro"/>
</dbReference>
<protein>
    <recommendedName>
        <fullName evidence="3">Phosphoprotein phosphatase</fullName>
    </recommendedName>
</protein>
<dbReference type="VEuPathDB" id="TrichDB:TRFO_16056"/>
<evidence type="ECO:0000313" key="2">
    <source>
        <dbReference type="Proteomes" id="UP000179807"/>
    </source>
</evidence>
<evidence type="ECO:0000313" key="1">
    <source>
        <dbReference type="EMBL" id="OHT13732.1"/>
    </source>
</evidence>
<comment type="caution">
    <text evidence="1">The sequence shown here is derived from an EMBL/GenBank/DDBJ whole genome shotgun (WGS) entry which is preliminary data.</text>
</comment>
<sequence>MSRLYSPLKKIQRAPLALPKLSGRPSSAQKVILPQLKKSNLQNVQPLKSDGEKLSTFIVKYHVVRNLNNKEELKMSPSLAKSKPADIPTLFTNKCRACFSFCDFSKPRADERLKNIKTEILSEILEAVRSPNLTPYILGEQVSFLFRMISINLFRTFPYINMSPPPELVMDNEFIHIDLIYQILEELLSTKLIAKMHISPSINNTFVLGLFRLFYAYDVREQKRVKDILSLLSNNFQYVRIFIFKQIDKYLQIFDDEFRSPHVIPYVLELLAEIYPLISQTMKNPEKIIELKLLPLYKLNSFSSFHNTLLRIIMLILQKNPMMSKNVVFYLFRHWPVCSAPKIGFFFNSVSTIYESYWKQIPSELTSSLFLLISSFFIVPSGDISQQSLFLLSTPLMLSLIKGMKPKVINTIYRRAIQAESSHWIADTRHFALDLVNHLQGSFYMLEKSATTLSEEDSFNDEKKRNEFWARITGKSPEIQAGPIQFYPLAQARSQSYHLINV</sequence>
<dbReference type="InterPro" id="IPR016024">
    <property type="entry name" value="ARM-type_fold"/>
</dbReference>
<reference evidence="1" key="1">
    <citation type="submission" date="2016-10" db="EMBL/GenBank/DDBJ databases">
        <authorList>
            <person name="Benchimol M."/>
            <person name="Almeida L.G."/>
            <person name="Vasconcelos A.T."/>
            <person name="Perreira-Neves A."/>
            <person name="Rosa I.A."/>
            <person name="Tasca T."/>
            <person name="Bogo M.R."/>
            <person name="de Souza W."/>
        </authorList>
    </citation>
    <scope>NUCLEOTIDE SEQUENCE [LARGE SCALE GENOMIC DNA]</scope>
    <source>
        <strain evidence="1">K</strain>
    </source>
</reference>
<proteinExistence type="predicted"/>